<dbReference type="PANTHER" id="PTHR23150:SF19">
    <property type="entry name" value="FORMYLGLYCINE-GENERATING ENZYME"/>
    <property type="match status" value="1"/>
</dbReference>
<dbReference type="GO" id="GO:0120147">
    <property type="term" value="F:formylglycine-generating oxidase activity"/>
    <property type="evidence" value="ECO:0007669"/>
    <property type="project" value="TreeGrafter"/>
</dbReference>
<evidence type="ECO:0000313" key="3">
    <source>
        <dbReference type="Proteomes" id="UP000218267"/>
    </source>
</evidence>
<keyword evidence="2" id="KW-0449">Lipoprotein</keyword>
<accession>A0A1Y1CM02</accession>
<dbReference type="OrthoDB" id="9768004at2"/>
<sequence length="444" mass="51632">MNKLLTTLCVIVLLFLSGCGKNTGNGELIGAGQRGKWFEPKPYGMVLIPRGSFTVGPNDQDVAWALNATAKTVSVESYWMDETEITNNEYRQFVYWVRDSMARELLGQQFEEFLIAEDINGNPIDPPFLNWEERLEWDNEEYSEILEDMFLPVHERFFRNKEIDSRKLKYQYEWVDLQQAAKKSNRYNYETGEYEGMVDDYKGGHKQIEDRSSFIMKEALNIYPDTLCWIQDFTYSYNEPWTKQYFWHPGYDDYPVVGVSWKQASAFSIWRTRFHNSALKAEGDYPVQDYRLPTESEWEYAARGGIALNMYPWGGPYTRNDQGCFLANFKPLRGNYVDDGGLVTLPVGSYEPNEFGLYDMAGNVAEWTSGAYDESAYSFTHDMNPNYEYNALPDDPPALKRKVTRGGSWKDIGYYLQCATRTYEYQDTAKSYIGFRCVRTHLGR</sequence>
<reference evidence="2 3" key="1">
    <citation type="journal article" date="2018" name="Mar. Genomics">
        <title>Complete genome sequence of Marinifilaceae bacterium strain SPP2, isolated from the Antarctic marine sediment.</title>
        <authorList>
            <person name="Watanabe M."/>
            <person name="Kojima H."/>
            <person name="Fukui M."/>
        </authorList>
    </citation>
    <scope>NUCLEOTIDE SEQUENCE [LARGE SCALE GENOMIC DNA]</scope>
    <source>
        <strain evidence="2 3">SPP2</strain>
    </source>
</reference>
<dbReference type="EMBL" id="AP018042">
    <property type="protein sequence ID" value="BAX80291.1"/>
    <property type="molecule type" value="Genomic_DNA"/>
</dbReference>
<gene>
    <name evidence="2" type="ORF">ALGA_1932</name>
</gene>
<dbReference type="SUPFAM" id="SSF56436">
    <property type="entry name" value="C-type lectin-like"/>
    <property type="match status" value="1"/>
</dbReference>
<dbReference type="Gene3D" id="3.90.1580.10">
    <property type="entry name" value="paralog of FGE (formylglycine-generating enzyme)"/>
    <property type="match status" value="2"/>
</dbReference>
<reference evidence="3" key="2">
    <citation type="journal article" date="2020" name="Antonie Van Leeuwenhoek">
        <title>Labilibaculum antarcticum sp. nov., a novel facultative anaerobic, psychrotorelant bacterium isolated from marine sediment of Antarctica.</title>
        <authorList>
            <person name="Watanabe M."/>
            <person name="Kojima H."/>
            <person name="Fukui M."/>
        </authorList>
    </citation>
    <scope>NUCLEOTIDE SEQUENCE [LARGE SCALE GENOMIC DNA]</scope>
    <source>
        <strain evidence="3">SPP2</strain>
    </source>
</reference>
<dbReference type="Proteomes" id="UP000218267">
    <property type="component" value="Chromosome"/>
</dbReference>
<dbReference type="Pfam" id="PF03781">
    <property type="entry name" value="FGE-sulfatase"/>
    <property type="match status" value="1"/>
</dbReference>
<dbReference type="AlphaFoldDB" id="A0A1Y1CM02"/>
<feature type="domain" description="Sulfatase-modifying factor enzyme-like" evidence="1">
    <location>
        <begin position="44"/>
        <end position="439"/>
    </location>
</feature>
<dbReference type="PANTHER" id="PTHR23150">
    <property type="entry name" value="SULFATASE MODIFYING FACTOR 1, 2"/>
    <property type="match status" value="1"/>
</dbReference>
<dbReference type="InterPro" id="IPR042095">
    <property type="entry name" value="SUMF_sf"/>
</dbReference>
<dbReference type="KEGG" id="mbas:ALGA_1932"/>
<keyword evidence="3" id="KW-1185">Reference proteome</keyword>
<dbReference type="InterPro" id="IPR051043">
    <property type="entry name" value="Sulfatase_Mod_Factor_Kinase"/>
</dbReference>
<dbReference type="RefSeq" id="WP_096429153.1">
    <property type="nucleotide sequence ID" value="NZ_AP018042.1"/>
</dbReference>
<dbReference type="InterPro" id="IPR005532">
    <property type="entry name" value="SUMF_dom"/>
</dbReference>
<proteinExistence type="predicted"/>
<dbReference type="InterPro" id="IPR016187">
    <property type="entry name" value="CTDL_fold"/>
</dbReference>
<protein>
    <submittedName>
        <fullName evidence="2">Gliding motility-associated lipoprotein</fullName>
    </submittedName>
</protein>
<organism evidence="2 3">
    <name type="scientific">Labilibaculum antarcticum</name>
    <dbReference type="NCBI Taxonomy" id="1717717"/>
    <lineage>
        <taxon>Bacteria</taxon>
        <taxon>Pseudomonadati</taxon>
        <taxon>Bacteroidota</taxon>
        <taxon>Bacteroidia</taxon>
        <taxon>Marinilabiliales</taxon>
        <taxon>Marinifilaceae</taxon>
        <taxon>Labilibaculum</taxon>
    </lineage>
</organism>
<evidence type="ECO:0000313" key="2">
    <source>
        <dbReference type="EMBL" id="BAX80291.1"/>
    </source>
</evidence>
<evidence type="ECO:0000259" key="1">
    <source>
        <dbReference type="Pfam" id="PF03781"/>
    </source>
</evidence>
<name>A0A1Y1CM02_9BACT</name>
<dbReference type="PROSITE" id="PS51257">
    <property type="entry name" value="PROKAR_LIPOPROTEIN"/>
    <property type="match status" value="1"/>
</dbReference>